<gene>
    <name evidence="2" type="ORF">LN736_06230</name>
</gene>
<comment type="caution">
    <text evidence="2">The sequence shown here is derived from an EMBL/GenBank/DDBJ whole genome shotgun (WGS) entry which is preliminary data.</text>
</comment>
<dbReference type="InterPro" id="IPR036388">
    <property type="entry name" value="WH-like_DNA-bd_sf"/>
</dbReference>
<evidence type="ECO:0000313" key="3">
    <source>
        <dbReference type="Proteomes" id="UP001165422"/>
    </source>
</evidence>
<accession>A0ABS8N3R8</accession>
<dbReference type="Proteomes" id="UP001165422">
    <property type="component" value="Unassembled WGS sequence"/>
</dbReference>
<dbReference type="SMART" id="SM00497">
    <property type="entry name" value="IENR1"/>
    <property type="match status" value="1"/>
</dbReference>
<dbReference type="EMBL" id="JAJJPB010000005">
    <property type="protein sequence ID" value="MCC9294454.1"/>
    <property type="molecule type" value="Genomic_DNA"/>
</dbReference>
<sequence length="71" mass="8291">MGVYQNKIPVRQYNRQTGEYIRTFESMSQAAAATGTDYRSISQVCKGKYKTAGGYKWKLKEEKKDDRKKKF</sequence>
<dbReference type="Gene3D" id="1.10.10.10">
    <property type="entry name" value="Winged helix-like DNA-binding domain superfamily/Winged helix DNA-binding domain"/>
    <property type="match status" value="1"/>
</dbReference>
<keyword evidence="3" id="KW-1185">Reference proteome</keyword>
<name>A0ABS8N3R8_9CLOT</name>
<dbReference type="InterPro" id="IPR010896">
    <property type="entry name" value="NUMOD1"/>
</dbReference>
<protein>
    <recommendedName>
        <fullName evidence="1">Nuclease-associated modular DNA-binding 1 domain-containing protein</fullName>
    </recommendedName>
</protein>
<organism evidence="2 3">
    <name type="scientific">Clostridium aromativorans</name>
    <dbReference type="NCBI Taxonomy" id="2836848"/>
    <lineage>
        <taxon>Bacteria</taxon>
        <taxon>Bacillati</taxon>
        <taxon>Bacillota</taxon>
        <taxon>Clostridia</taxon>
        <taxon>Eubacteriales</taxon>
        <taxon>Clostridiaceae</taxon>
        <taxon>Clostridium</taxon>
    </lineage>
</organism>
<dbReference type="SUPFAM" id="SSF64496">
    <property type="entry name" value="DNA-binding domain of intron-encoded endonucleases"/>
    <property type="match status" value="1"/>
</dbReference>
<feature type="domain" description="Nuclease-associated modular DNA-binding 1" evidence="1">
    <location>
        <begin position="8"/>
        <end position="42"/>
    </location>
</feature>
<dbReference type="InterPro" id="IPR003647">
    <property type="entry name" value="Intron_nuc_1_rpt"/>
</dbReference>
<evidence type="ECO:0000259" key="1">
    <source>
        <dbReference type="Pfam" id="PF07453"/>
    </source>
</evidence>
<dbReference type="Pfam" id="PF07453">
    <property type="entry name" value="NUMOD1"/>
    <property type="match status" value="1"/>
</dbReference>
<dbReference type="RefSeq" id="WP_229981219.1">
    <property type="nucleotide sequence ID" value="NZ_JAJJPB010000005.1"/>
</dbReference>
<reference evidence="2" key="1">
    <citation type="submission" date="2021-11" db="EMBL/GenBank/DDBJ databases">
        <authorList>
            <person name="Qingchun L."/>
            <person name="Dong Z."/>
            <person name="Zongwei Q."/>
            <person name="Jia Z."/>
            <person name="Duotao L."/>
        </authorList>
    </citation>
    <scope>NUCLEOTIDE SEQUENCE</scope>
    <source>
        <strain evidence="2">WLY-B-L2</strain>
    </source>
</reference>
<evidence type="ECO:0000313" key="2">
    <source>
        <dbReference type="EMBL" id="MCC9294454.1"/>
    </source>
</evidence>
<proteinExistence type="predicted"/>